<evidence type="ECO:0000256" key="8">
    <source>
        <dbReference type="ARBA" id="ARBA00023027"/>
    </source>
</evidence>
<dbReference type="Pfam" id="PF01653">
    <property type="entry name" value="DNA_ligase_aden"/>
    <property type="match status" value="1"/>
</dbReference>
<dbReference type="Gene3D" id="3.40.50.10190">
    <property type="entry name" value="BRCT domain"/>
    <property type="match status" value="1"/>
</dbReference>
<dbReference type="SUPFAM" id="SSF47781">
    <property type="entry name" value="RuvA domain 2-like"/>
    <property type="match status" value="1"/>
</dbReference>
<evidence type="ECO:0000256" key="5">
    <source>
        <dbReference type="ARBA" id="ARBA00022763"/>
    </source>
</evidence>
<dbReference type="PIRSF" id="PIRSF001604">
    <property type="entry name" value="LigA"/>
    <property type="match status" value="1"/>
</dbReference>
<dbReference type="InterPro" id="IPR012340">
    <property type="entry name" value="NA-bd_OB-fold"/>
</dbReference>
<name>A0A644THL2_9ZZZZ</name>
<dbReference type="InterPro" id="IPR001679">
    <property type="entry name" value="DNA_ligase"/>
</dbReference>
<keyword evidence="7" id="KW-0460">Magnesium</keyword>
<dbReference type="SUPFAM" id="SSF52113">
    <property type="entry name" value="BRCT domain"/>
    <property type="match status" value="1"/>
</dbReference>
<dbReference type="InterPro" id="IPR013839">
    <property type="entry name" value="DNAligase_adenylation"/>
</dbReference>
<evidence type="ECO:0000313" key="12">
    <source>
        <dbReference type="EMBL" id="MPL66413.1"/>
    </source>
</evidence>
<evidence type="ECO:0000256" key="9">
    <source>
        <dbReference type="ARBA" id="ARBA00023204"/>
    </source>
</evidence>
<dbReference type="InterPro" id="IPR013840">
    <property type="entry name" value="DNAligase_N"/>
</dbReference>
<evidence type="ECO:0000256" key="10">
    <source>
        <dbReference type="ARBA" id="ARBA00034005"/>
    </source>
</evidence>
<dbReference type="CDD" id="cd17748">
    <property type="entry name" value="BRCT_DNA_ligase_like"/>
    <property type="match status" value="1"/>
</dbReference>
<dbReference type="PROSITE" id="PS50172">
    <property type="entry name" value="BRCT"/>
    <property type="match status" value="1"/>
</dbReference>
<protein>
    <recommendedName>
        <fullName evidence="1">DNA ligase (NAD(+))</fullName>
        <ecNumber evidence="1">6.5.1.2</ecNumber>
    </recommendedName>
</protein>
<dbReference type="GO" id="GO:0006260">
    <property type="term" value="P:DNA replication"/>
    <property type="evidence" value="ECO:0007669"/>
    <property type="project" value="UniProtKB-KW"/>
</dbReference>
<keyword evidence="5" id="KW-0227">DNA damage</keyword>
<evidence type="ECO:0000256" key="3">
    <source>
        <dbReference type="ARBA" id="ARBA00022705"/>
    </source>
</evidence>
<comment type="catalytic activity">
    <reaction evidence="10">
        <text>NAD(+) + (deoxyribonucleotide)n-3'-hydroxyl + 5'-phospho-(deoxyribonucleotide)m = (deoxyribonucleotide)n+m + AMP + beta-nicotinamide D-nucleotide.</text>
        <dbReference type="EC" id="6.5.1.2"/>
    </reaction>
</comment>
<keyword evidence="4" id="KW-0479">Metal-binding</keyword>
<dbReference type="SMART" id="SM00292">
    <property type="entry name" value="BRCT"/>
    <property type="match status" value="1"/>
</dbReference>
<gene>
    <name evidence="12" type="primary">ligA_5</name>
    <name evidence="12" type="ORF">SDC9_12087</name>
</gene>
<keyword evidence="8" id="KW-0520">NAD</keyword>
<proteinExistence type="inferred from homology"/>
<dbReference type="Pfam" id="PF00533">
    <property type="entry name" value="BRCT"/>
    <property type="match status" value="1"/>
</dbReference>
<comment type="caution">
    <text evidence="12">The sequence shown here is derived from an EMBL/GenBank/DDBJ whole genome shotgun (WGS) entry which is preliminary data.</text>
</comment>
<dbReference type="GO" id="GO:0046872">
    <property type="term" value="F:metal ion binding"/>
    <property type="evidence" value="ECO:0007669"/>
    <property type="project" value="UniProtKB-KW"/>
</dbReference>
<dbReference type="Gene3D" id="3.30.470.30">
    <property type="entry name" value="DNA ligase/mRNA capping enzyme"/>
    <property type="match status" value="1"/>
</dbReference>
<evidence type="ECO:0000256" key="6">
    <source>
        <dbReference type="ARBA" id="ARBA00022833"/>
    </source>
</evidence>
<organism evidence="12">
    <name type="scientific">bioreactor metagenome</name>
    <dbReference type="NCBI Taxonomy" id="1076179"/>
    <lineage>
        <taxon>unclassified sequences</taxon>
        <taxon>metagenomes</taxon>
        <taxon>ecological metagenomes</taxon>
    </lineage>
</organism>
<dbReference type="Gene3D" id="2.40.50.140">
    <property type="entry name" value="Nucleic acid-binding proteins"/>
    <property type="match status" value="1"/>
</dbReference>
<dbReference type="AlphaFoldDB" id="A0A644THL2"/>
<dbReference type="EMBL" id="VSSQ01000032">
    <property type="protein sequence ID" value="MPL66413.1"/>
    <property type="molecule type" value="Genomic_DNA"/>
</dbReference>
<evidence type="ECO:0000256" key="7">
    <source>
        <dbReference type="ARBA" id="ARBA00022842"/>
    </source>
</evidence>
<dbReference type="NCBIfam" id="TIGR00575">
    <property type="entry name" value="dnlj"/>
    <property type="match status" value="1"/>
</dbReference>
<dbReference type="SUPFAM" id="SSF50249">
    <property type="entry name" value="Nucleic acid-binding proteins"/>
    <property type="match status" value="1"/>
</dbReference>
<dbReference type="NCBIfam" id="NF005932">
    <property type="entry name" value="PRK07956.1"/>
    <property type="match status" value="1"/>
</dbReference>
<dbReference type="Pfam" id="PF14520">
    <property type="entry name" value="HHH_5"/>
    <property type="match status" value="2"/>
</dbReference>
<evidence type="ECO:0000256" key="1">
    <source>
        <dbReference type="ARBA" id="ARBA00012722"/>
    </source>
</evidence>
<dbReference type="InterPro" id="IPR036420">
    <property type="entry name" value="BRCT_dom_sf"/>
</dbReference>
<dbReference type="Pfam" id="PF03120">
    <property type="entry name" value="OB_DNA_ligase"/>
    <property type="match status" value="1"/>
</dbReference>
<dbReference type="Gene3D" id="1.10.150.20">
    <property type="entry name" value="5' to 3' exonuclease, C-terminal subdomain"/>
    <property type="match status" value="2"/>
</dbReference>
<dbReference type="EC" id="6.5.1.2" evidence="1"/>
<evidence type="ECO:0000256" key="4">
    <source>
        <dbReference type="ARBA" id="ARBA00022723"/>
    </source>
</evidence>
<reference evidence="12" key="1">
    <citation type="submission" date="2019-08" db="EMBL/GenBank/DDBJ databases">
        <authorList>
            <person name="Kucharzyk K."/>
            <person name="Murdoch R.W."/>
            <person name="Higgins S."/>
            <person name="Loffler F."/>
        </authorList>
    </citation>
    <scope>NUCLEOTIDE SEQUENCE</scope>
</reference>
<dbReference type="InterPro" id="IPR004150">
    <property type="entry name" value="NAD_DNA_ligase_OB"/>
</dbReference>
<accession>A0A644THL2</accession>
<dbReference type="HAMAP" id="MF_01588">
    <property type="entry name" value="DNA_ligase_A"/>
    <property type="match status" value="1"/>
</dbReference>
<evidence type="ECO:0000256" key="2">
    <source>
        <dbReference type="ARBA" id="ARBA00022598"/>
    </source>
</evidence>
<feature type="domain" description="BRCT" evidence="11">
    <location>
        <begin position="615"/>
        <end position="695"/>
    </location>
</feature>
<dbReference type="PROSITE" id="PS01055">
    <property type="entry name" value="DNA_LIGASE_N1"/>
    <property type="match status" value="1"/>
</dbReference>
<keyword evidence="3" id="KW-0235">DNA replication</keyword>
<sequence length="702" mass="76665">MATEGGIVTGKAVSGIRDSRFSKLRDTIDRSLWSYYYHFMAQKPAEDNTAERIKSLEKAIKIHQNLYYNKQPVLSDEEFDALWAELEDLDPDNPLLGRVGEDLADGWPKARHVMPMGSQSKASDPASFKTWAEKVNLSAYVVQYKLDGASIELQYQEGLFLRAVTRGDGTIGDDIGPNARRMRGIPLRLPEAFSGAVRGEVLMSKETHAQKYSDKANCRNAANGLMKRKDGLGSEDLVVVCYDALGSLPASGELFSMSSGKAGSRSPVSPFGDEMEKIGWLSKMGFFTVHTELFDSIEAVIDYRAKVMALRPNLEFDIDGLVVKDRTIDVEDAAKTRPEKQIAFKFNPEEAVTGLIAVEWSETGASYTPIGIVEPVRLAGTTVQRANLNNPGMIRKMGLKIGSRVVVTKRGEIIPKIEALVENPSDAKEIPLPETCETCGSRLVDEDTRLYCPNELCPKKELHRLEKWLGVLDIREFGPALIARLHDSGKIKTIPDLYSLGLDELEGIERMGRISAQKVLKNLHAAREVSLQEFIAGFDLEGVGLLVADKIVNAGYDSLDALLAVDKVALARIPGIAEIMAESIWNSLRAVEGQMKALADSGAIRIRAPAPRPAGGGGPVRGKSFCFTGELSGMKRQEAEKRVRDLGGSAKSSVTKDLDFLVTNEPASGSAKNTKARSLGVKIIDEEAFLALLRQALESPGA</sequence>
<dbReference type="SUPFAM" id="SSF56091">
    <property type="entry name" value="DNA ligase/mRNA capping enzyme, catalytic domain"/>
    <property type="match status" value="1"/>
</dbReference>
<dbReference type="GO" id="GO:0006281">
    <property type="term" value="P:DNA repair"/>
    <property type="evidence" value="ECO:0007669"/>
    <property type="project" value="UniProtKB-KW"/>
</dbReference>
<keyword evidence="2 12" id="KW-0436">Ligase</keyword>
<dbReference type="GO" id="GO:0003911">
    <property type="term" value="F:DNA ligase (NAD+) activity"/>
    <property type="evidence" value="ECO:0007669"/>
    <property type="project" value="UniProtKB-EC"/>
</dbReference>
<dbReference type="SMART" id="SM00532">
    <property type="entry name" value="LIGANc"/>
    <property type="match status" value="1"/>
</dbReference>
<keyword evidence="9" id="KW-0234">DNA repair</keyword>
<dbReference type="InterPro" id="IPR010994">
    <property type="entry name" value="RuvA_2-like"/>
</dbReference>
<keyword evidence="6" id="KW-0862">Zinc</keyword>
<dbReference type="Gene3D" id="1.10.287.610">
    <property type="entry name" value="Helix hairpin bin"/>
    <property type="match status" value="1"/>
</dbReference>
<dbReference type="InterPro" id="IPR018239">
    <property type="entry name" value="DNA_ligase_AS"/>
</dbReference>
<dbReference type="InterPro" id="IPR001357">
    <property type="entry name" value="BRCT_dom"/>
</dbReference>
<evidence type="ECO:0000259" key="11">
    <source>
        <dbReference type="PROSITE" id="PS50172"/>
    </source>
</evidence>